<dbReference type="KEGG" id="tpol:Mal48_01640"/>
<keyword evidence="3" id="KW-1185">Reference proteome</keyword>
<gene>
    <name evidence="1" type="ORF">Mal48_01640</name>
    <name evidence="2" type="ORF">Mal48_02090</name>
</gene>
<evidence type="ECO:0000313" key="2">
    <source>
        <dbReference type="EMBL" id="QDT30980.1"/>
    </source>
</evidence>
<evidence type="ECO:0008006" key="4">
    <source>
        <dbReference type="Google" id="ProtNLM"/>
    </source>
</evidence>
<name>A0A517QH46_9PLAN</name>
<dbReference type="EMBL" id="CP036267">
    <property type="protein sequence ID" value="QDT30980.1"/>
    <property type="molecule type" value="Genomic_DNA"/>
</dbReference>
<evidence type="ECO:0000313" key="1">
    <source>
        <dbReference type="EMBL" id="QDT30935.1"/>
    </source>
</evidence>
<evidence type="ECO:0000313" key="3">
    <source>
        <dbReference type="Proteomes" id="UP000315724"/>
    </source>
</evidence>
<reference evidence="1 3" key="1">
    <citation type="submission" date="2019-02" db="EMBL/GenBank/DDBJ databases">
        <title>Deep-cultivation of Planctomycetes and their phenomic and genomic characterization uncovers novel biology.</title>
        <authorList>
            <person name="Wiegand S."/>
            <person name="Jogler M."/>
            <person name="Boedeker C."/>
            <person name="Pinto D."/>
            <person name="Vollmers J."/>
            <person name="Rivas-Marin E."/>
            <person name="Kohn T."/>
            <person name="Peeters S.H."/>
            <person name="Heuer A."/>
            <person name="Rast P."/>
            <person name="Oberbeckmann S."/>
            <person name="Bunk B."/>
            <person name="Jeske O."/>
            <person name="Meyerdierks A."/>
            <person name="Storesund J.E."/>
            <person name="Kallscheuer N."/>
            <person name="Luecker S."/>
            <person name="Lage O.M."/>
            <person name="Pohl T."/>
            <person name="Merkel B.J."/>
            <person name="Hornburger P."/>
            <person name="Mueller R.-W."/>
            <person name="Bruemmer F."/>
            <person name="Labrenz M."/>
            <person name="Spormann A.M."/>
            <person name="Op den Camp H."/>
            <person name="Overmann J."/>
            <person name="Amann R."/>
            <person name="Jetten M.S.M."/>
            <person name="Mascher T."/>
            <person name="Medema M.H."/>
            <person name="Devos D.P."/>
            <person name="Kaster A.-K."/>
            <person name="Ovreas L."/>
            <person name="Rohde M."/>
            <person name="Galperin M.Y."/>
            <person name="Jogler C."/>
        </authorList>
    </citation>
    <scope>NUCLEOTIDE SEQUENCE [LARGE SCALE GENOMIC DNA]</scope>
    <source>
        <strain evidence="1 3">Mal48</strain>
    </source>
</reference>
<sequence length="159" mass="16894">MTAPTAVHRGYFEKIYIDTADDWDTPTFVEIEEAEDGQWSVTPKSETVMLKKHGGIEREIPYGAAIAASFNVKALPVGYLSSRAYYAKLRDASLSGVPVLLQMADGNPSGAGVEVLKAWWTVTFSKSAPSGGTVDVSITLAPSDSPAGESPEITVTEGP</sequence>
<organism evidence="1 3">
    <name type="scientific">Thalassoglobus polymorphus</name>
    <dbReference type="NCBI Taxonomy" id="2527994"/>
    <lineage>
        <taxon>Bacteria</taxon>
        <taxon>Pseudomonadati</taxon>
        <taxon>Planctomycetota</taxon>
        <taxon>Planctomycetia</taxon>
        <taxon>Planctomycetales</taxon>
        <taxon>Planctomycetaceae</taxon>
        <taxon>Thalassoglobus</taxon>
    </lineage>
</organism>
<dbReference type="Proteomes" id="UP000315724">
    <property type="component" value="Chromosome"/>
</dbReference>
<accession>A0A517QH46</accession>
<dbReference type="AlphaFoldDB" id="A0A517QH46"/>
<dbReference type="EMBL" id="CP036267">
    <property type="protein sequence ID" value="QDT30935.1"/>
    <property type="molecule type" value="Genomic_DNA"/>
</dbReference>
<proteinExistence type="predicted"/>
<protein>
    <recommendedName>
        <fullName evidence="4">Phage major tail protein 2</fullName>
    </recommendedName>
</protein>
<dbReference type="KEGG" id="tpol:Mal48_02090"/>
<dbReference type="OrthoDB" id="9834194at2"/>
<dbReference type="RefSeq" id="WP_145195221.1">
    <property type="nucleotide sequence ID" value="NZ_CP036267.1"/>
</dbReference>